<accession>A0A0F8Z363</accession>
<comment type="caution">
    <text evidence="1">The sequence shown here is derived from an EMBL/GenBank/DDBJ whole genome shotgun (WGS) entry which is preliminary data.</text>
</comment>
<organism evidence="1">
    <name type="scientific">marine sediment metagenome</name>
    <dbReference type="NCBI Taxonomy" id="412755"/>
    <lineage>
        <taxon>unclassified sequences</taxon>
        <taxon>metagenomes</taxon>
        <taxon>ecological metagenomes</taxon>
    </lineage>
</organism>
<protein>
    <submittedName>
        <fullName evidence="1">Uncharacterized protein</fullName>
    </submittedName>
</protein>
<evidence type="ECO:0000313" key="1">
    <source>
        <dbReference type="EMBL" id="KKK54511.1"/>
    </source>
</evidence>
<reference evidence="1" key="1">
    <citation type="journal article" date="2015" name="Nature">
        <title>Complex archaea that bridge the gap between prokaryotes and eukaryotes.</title>
        <authorList>
            <person name="Spang A."/>
            <person name="Saw J.H."/>
            <person name="Jorgensen S.L."/>
            <person name="Zaremba-Niedzwiedzka K."/>
            <person name="Martijn J."/>
            <person name="Lind A.E."/>
            <person name="van Eijk R."/>
            <person name="Schleper C."/>
            <person name="Guy L."/>
            <person name="Ettema T.J."/>
        </authorList>
    </citation>
    <scope>NUCLEOTIDE SEQUENCE</scope>
</reference>
<dbReference type="AlphaFoldDB" id="A0A0F8Z363"/>
<sequence>MIRLALILVMAAAPLFAQQAPLPPMLTSAKTAAVVNDGTWSKAYRKFFKALRKWGRFHLIENKEQADIVIVLSNQPGRHHAYQIRITDAKDGTLLWFDVGGGAKFLLSNSPVKLVKHLRKRFTGVPYTKPSPASQ</sequence>
<proteinExistence type="predicted"/>
<gene>
    <name evidence="1" type="ORF">LCGC14_3083970</name>
</gene>
<dbReference type="EMBL" id="LAZR01065957">
    <property type="protein sequence ID" value="KKK54511.1"/>
    <property type="molecule type" value="Genomic_DNA"/>
</dbReference>
<name>A0A0F8Z363_9ZZZZ</name>